<reference evidence="4 5" key="1">
    <citation type="journal article" date="2019" name="Emerg. Microbes Infect.">
        <title>Comprehensive subspecies identification of 175 nontuberculous mycobacteria species based on 7547 genomic profiles.</title>
        <authorList>
            <person name="Matsumoto Y."/>
            <person name="Kinjo T."/>
            <person name="Motooka D."/>
            <person name="Nabeya D."/>
            <person name="Jung N."/>
            <person name="Uechi K."/>
            <person name="Horii T."/>
            <person name="Iida T."/>
            <person name="Fujita J."/>
            <person name="Nakamura S."/>
        </authorList>
    </citation>
    <scope>NUCLEOTIDE SEQUENCE [LARGE SCALE GENOMIC DNA]</scope>
    <source>
        <strain evidence="4 5">JCM 15657</strain>
    </source>
</reference>
<feature type="compositionally biased region" description="Low complexity" evidence="2">
    <location>
        <begin position="175"/>
        <end position="195"/>
    </location>
</feature>
<accession>A0A7I7NHR0</accession>
<evidence type="ECO:0000259" key="3">
    <source>
        <dbReference type="Pfam" id="PF00823"/>
    </source>
</evidence>
<proteinExistence type="inferred from homology"/>
<gene>
    <name evidence="4" type="ORF">MLAC_14760</name>
</gene>
<comment type="similarity">
    <text evidence="1">Belongs to the mycobacterial PPE family.</text>
</comment>
<keyword evidence="5" id="KW-1185">Reference proteome</keyword>
<feature type="region of interest" description="Disordered" evidence="2">
    <location>
        <begin position="175"/>
        <end position="209"/>
    </location>
</feature>
<protein>
    <recommendedName>
        <fullName evidence="3">PPE domain-containing protein</fullName>
    </recommendedName>
</protein>
<organism evidence="4 5">
    <name type="scientific">Mycobacterium lacus</name>
    <dbReference type="NCBI Taxonomy" id="169765"/>
    <lineage>
        <taxon>Bacteria</taxon>
        <taxon>Bacillati</taxon>
        <taxon>Actinomycetota</taxon>
        <taxon>Actinomycetes</taxon>
        <taxon>Mycobacteriales</taxon>
        <taxon>Mycobacteriaceae</taxon>
        <taxon>Mycobacterium</taxon>
    </lineage>
</organism>
<dbReference type="SUPFAM" id="SSF140459">
    <property type="entry name" value="PE/PPE dimer-like"/>
    <property type="match status" value="1"/>
</dbReference>
<dbReference type="PANTHER" id="PTHR46766:SF1">
    <property type="entry name" value="GLUTAMINE-RICH PROTEIN 2"/>
    <property type="match status" value="1"/>
</dbReference>
<dbReference type="GO" id="GO:0052572">
    <property type="term" value="P:response to host immune response"/>
    <property type="evidence" value="ECO:0007669"/>
    <property type="project" value="TreeGrafter"/>
</dbReference>
<sequence length="209" mass="20753">MRKFIGAVGLPNWFGLNAPAIAAAEAEYEQMWAQDVAAMVGCCADASAVAAQLTPFQRLLPTLRDQTGASAQAADPVPDVALSVFGTTLFRSGSVHAFSDAGGVAFSFGADSNATANPITPGFGSLAPAIGNNDTAIANGTLCTATLLGNNSSATGASAAPPPSTATTLRLRLGPATTTTATSPSSPAATARPLLGPRTGPWPSATPAP</sequence>
<feature type="domain" description="PPE" evidence="3">
    <location>
        <begin position="12"/>
        <end position="54"/>
    </location>
</feature>
<dbReference type="Gene3D" id="1.20.1260.20">
    <property type="entry name" value="PPE superfamily"/>
    <property type="match status" value="1"/>
</dbReference>
<evidence type="ECO:0000256" key="1">
    <source>
        <dbReference type="ARBA" id="ARBA00010652"/>
    </source>
</evidence>
<dbReference type="Pfam" id="PF00823">
    <property type="entry name" value="PPE"/>
    <property type="match status" value="1"/>
</dbReference>
<dbReference type="AlphaFoldDB" id="A0A7I7NHR0"/>
<dbReference type="Proteomes" id="UP000466396">
    <property type="component" value="Chromosome"/>
</dbReference>
<dbReference type="EMBL" id="AP022581">
    <property type="protein sequence ID" value="BBX96182.1"/>
    <property type="molecule type" value="Genomic_DNA"/>
</dbReference>
<name>A0A7I7NHR0_9MYCO</name>
<dbReference type="InterPro" id="IPR038332">
    <property type="entry name" value="PPE_sf"/>
</dbReference>
<dbReference type="KEGG" id="mlj:MLAC_14760"/>
<dbReference type="InterPro" id="IPR000030">
    <property type="entry name" value="PPE_dom"/>
</dbReference>
<evidence type="ECO:0000313" key="4">
    <source>
        <dbReference type="EMBL" id="BBX96182.1"/>
    </source>
</evidence>
<dbReference type="PANTHER" id="PTHR46766">
    <property type="entry name" value="GLUTAMINE-RICH PROTEIN 2"/>
    <property type="match status" value="1"/>
</dbReference>
<evidence type="ECO:0000313" key="5">
    <source>
        <dbReference type="Proteomes" id="UP000466396"/>
    </source>
</evidence>
<evidence type="ECO:0000256" key="2">
    <source>
        <dbReference type="SAM" id="MobiDB-lite"/>
    </source>
</evidence>